<feature type="transmembrane region" description="Helical" evidence="6">
    <location>
        <begin position="78"/>
        <end position="102"/>
    </location>
</feature>
<dbReference type="Proteomes" id="UP000612808">
    <property type="component" value="Unassembled WGS sequence"/>
</dbReference>
<dbReference type="PANTHER" id="PTHR23513:SF11">
    <property type="entry name" value="STAPHYLOFERRIN A TRANSPORTER"/>
    <property type="match status" value="1"/>
</dbReference>
<evidence type="ECO:0000256" key="5">
    <source>
        <dbReference type="ARBA" id="ARBA00023136"/>
    </source>
</evidence>
<keyword evidence="4 6" id="KW-1133">Transmembrane helix</keyword>
<feature type="transmembrane region" description="Helical" evidence="6">
    <location>
        <begin position="214"/>
        <end position="240"/>
    </location>
</feature>
<dbReference type="Pfam" id="PF07690">
    <property type="entry name" value="MFS_1"/>
    <property type="match status" value="1"/>
</dbReference>
<dbReference type="RefSeq" id="WP_203663892.1">
    <property type="nucleotide sequence ID" value="NZ_BAAAZM010000023.1"/>
</dbReference>
<name>A0A8J3JBU3_9ACTN</name>
<sequence length="393" mass="40273">MGQYLDTLRTKDFRRLWLGATVSTLGDGMTYVALAWLVAARPGGTAQLGLLGVCYTAPVLVGGWAVGPLLDRFDKRTVLVADSVVRALAVASVPVAAALAAVPGWLPFAVAAVYGALKMVPLAGFPASIPYLVDDSHLEAANALESFGFSVAGVVGPAAAGLLVGWIGAPNVLLADSVSFLVFASAAALVRPLRPRRDPARPYGSLRVLARDRVIVTTTLAFMAFNVAEGMLLVTAPWLAVHRLGGATALGVLLALLAAGELVGAAVAGHRRPSHRRVLGIGIVQAAGALGFLAVLAGAPPLVGAGFLAVGGFGAAMTVWAQALRMRRIPAELHGRAFALLRTLMQATPPLGAVLVTPLLVHAQQGAAALVMATVAGVPAMLLVAAGRRTRTD</sequence>
<feature type="transmembrane region" description="Helical" evidence="6">
    <location>
        <begin position="173"/>
        <end position="193"/>
    </location>
</feature>
<keyword evidence="3 6" id="KW-0812">Transmembrane</keyword>
<keyword evidence="5 6" id="KW-0472">Membrane</keyword>
<evidence type="ECO:0000313" key="8">
    <source>
        <dbReference type="Proteomes" id="UP000612808"/>
    </source>
</evidence>
<feature type="transmembrane region" description="Helical" evidence="6">
    <location>
        <begin position="144"/>
        <end position="167"/>
    </location>
</feature>
<organism evidence="7 8">
    <name type="scientific">Actinocatenispora rupis</name>
    <dbReference type="NCBI Taxonomy" id="519421"/>
    <lineage>
        <taxon>Bacteria</taxon>
        <taxon>Bacillati</taxon>
        <taxon>Actinomycetota</taxon>
        <taxon>Actinomycetes</taxon>
        <taxon>Micromonosporales</taxon>
        <taxon>Micromonosporaceae</taxon>
        <taxon>Actinocatenispora</taxon>
    </lineage>
</organism>
<accession>A0A8J3JBU3</accession>
<keyword evidence="8" id="KW-1185">Reference proteome</keyword>
<feature type="transmembrane region" description="Helical" evidence="6">
    <location>
        <begin position="279"/>
        <end position="299"/>
    </location>
</feature>
<reference evidence="7" key="1">
    <citation type="submission" date="2021-01" db="EMBL/GenBank/DDBJ databases">
        <title>Whole genome shotgun sequence of Actinocatenispora rupis NBRC 107355.</title>
        <authorList>
            <person name="Komaki H."/>
            <person name="Tamura T."/>
        </authorList>
    </citation>
    <scope>NUCLEOTIDE SEQUENCE</scope>
    <source>
        <strain evidence="7">NBRC 107355</strain>
    </source>
</reference>
<protein>
    <submittedName>
        <fullName evidence="7">MFS transporter</fullName>
    </submittedName>
</protein>
<dbReference type="GO" id="GO:0005886">
    <property type="term" value="C:plasma membrane"/>
    <property type="evidence" value="ECO:0007669"/>
    <property type="project" value="UniProtKB-SubCell"/>
</dbReference>
<feature type="transmembrane region" description="Helical" evidence="6">
    <location>
        <begin position="367"/>
        <end position="387"/>
    </location>
</feature>
<dbReference type="EMBL" id="BOMB01000044">
    <property type="protein sequence ID" value="GID15535.1"/>
    <property type="molecule type" value="Genomic_DNA"/>
</dbReference>
<dbReference type="InterPro" id="IPR011701">
    <property type="entry name" value="MFS"/>
</dbReference>
<evidence type="ECO:0000256" key="3">
    <source>
        <dbReference type="ARBA" id="ARBA00022692"/>
    </source>
</evidence>
<gene>
    <name evidence="7" type="ORF">Aru02nite_64240</name>
</gene>
<dbReference type="AlphaFoldDB" id="A0A8J3JBU3"/>
<dbReference type="SUPFAM" id="SSF103473">
    <property type="entry name" value="MFS general substrate transporter"/>
    <property type="match status" value="1"/>
</dbReference>
<feature type="transmembrane region" description="Helical" evidence="6">
    <location>
        <begin position="305"/>
        <end position="325"/>
    </location>
</feature>
<evidence type="ECO:0000256" key="1">
    <source>
        <dbReference type="ARBA" id="ARBA00004651"/>
    </source>
</evidence>
<dbReference type="CDD" id="cd06173">
    <property type="entry name" value="MFS_MefA_like"/>
    <property type="match status" value="1"/>
</dbReference>
<comment type="subcellular location">
    <subcellularLocation>
        <location evidence="1">Cell membrane</location>
        <topology evidence="1">Multi-pass membrane protein</topology>
    </subcellularLocation>
</comment>
<dbReference type="GO" id="GO:0022857">
    <property type="term" value="F:transmembrane transporter activity"/>
    <property type="evidence" value="ECO:0007669"/>
    <property type="project" value="InterPro"/>
</dbReference>
<evidence type="ECO:0000256" key="2">
    <source>
        <dbReference type="ARBA" id="ARBA00022475"/>
    </source>
</evidence>
<dbReference type="InterPro" id="IPR036259">
    <property type="entry name" value="MFS_trans_sf"/>
</dbReference>
<feature type="transmembrane region" description="Helical" evidence="6">
    <location>
        <begin position="246"/>
        <end position="267"/>
    </location>
</feature>
<feature type="transmembrane region" description="Helical" evidence="6">
    <location>
        <begin position="16"/>
        <end position="39"/>
    </location>
</feature>
<comment type="caution">
    <text evidence="7">The sequence shown here is derived from an EMBL/GenBank/DDBJ whole genome shotgun (WGS) entry which is preliminary data.</text>
</comment>
<feature type="transmembrane region" description="Helical" evidence="6">
    <location>
        <begin position="108"/>
        <end position="132"/>
    </location>
</feature>
<proteinExistence type="predicted"/>
<evidence type="ECO:0000256" key="4">
    <source>
        <dbReference type="ARBA" id="ARBA00022989"/>
    </source>
</evidence>
<keyword evidence="2" id="KW-1003">Cell membrane</keyword>
<feature type="transmembrane region" description="Helical" evidence="6">
    <location>
        <begin position="45"/>
        <end position="66"/>
    </location>
</feature>
<feature type="transmembrane region" description="Helical" evidence="6">
    <location>
        <begin position="337"/>
        <end position="361"/>
    </location>
</feature>
<dbReference type="PANTHER" id="PTHR23513">
    <property type="entry name" value="INTEGRAL MEMBRANE EFFLUX PROTEIN-RELATED"/>
    <property type="match status" value="1"/>
</dbReference>
<dbReference type="Gene3D" id="1.20.1250.20">
    <property type="entry name" value="MFS general substrate transporter like domains"/>
    <property type="match status" value="1"/>
</dbReference>
<evidence type="ECO:0000313" key="7">
    <source>
        <dbReference type="EMBL" id="GID15535.1"/>
    </source>
</evidence>
<evidence type="ECO:0000256" key="6">
    <source>
        <dbReference type="SAM" id="Phobius"/>
    </source>
</evidence>